<keyword evidence="3" id="KW-0732">Signal</keyword>
<dbReference type="RefSeq" id="WP_145266415.1">
    <property type="nucleotide sequence ID" value="NZ_CP036316.1"/>
</dbReference>
<feature type="compositionally biased region" description="Polar residues" evidence="2">
    <location>
        <begin position="318"/>
        <end position="334"/>
    </location>
</feature>
<feature type="compositionally biased region" description="Polar residues" evidence="2">
    <location>
        <begin position="388"/>
        <end position="401"/>
    </location>
</feature>
<dbReference type="OrthoDB" id="9849917at2"/>
<feature type="compositionally biased region" description="Low complexity" evidence="2">
    <location>
        <begin position="342"/>
        <end position="353"/>
    </location>
</feature>
<feature type="chain" id="PRO_5021883402" evidence="3">
    <location>
        <begin position="24"/>
        <end position="401"/>
    </location>
</feature>
<protein>
    <submittedName>
        <fullName evidence="5">Copper/zinc superoxide dismutase (SODC)</fullName>
    </submittedName>
</protein>
<sequence precursor="true">MRKLTPFLLAAFAVTGLSMEAIYAQSQPLKKDSVEKRLHGGTEDETLKERGRFDAVDVDSVEINDREGNNATRNYDEVEIEGRYYYRDRDGRILDARTRRPVAVRSGAIVRPVERGTIYRQYGEATQNRQMRRENREVRENHQARETHDGQQQAHSGHHAQWNTAAVKFMSNNNSDLNGHARLQREGKQVRVWGDVSGLAEGEYCLCVHQYGNMIDGSASGLGDQFEGSHAKNDSAKGKQLIKFRMDNSGQAKFDESQSLPLNRLAGRSLAIHQVNQNGQPGQVVAFGVIGVAAGDSQAQSHTAGYRGENQVEKADQAQPNDANNQEAADQQKQQKMKGESEQQNAQENNQPAEGRDDAVNTSDNRPAEQSSSPDSEAPAQAGKKNQAKNPTGTSSEDQIQ</sequence>
<dbReference type="KEGG" id="chya:V22_41750"/>
<evidence type="ECO:0000256" key="2">
    <source>
        <dbReference type="SAM" id="MobiDB-lite"/>
    </source>
</evidence>
<evidence type="ECO:0000256" key="3">
    <source>
        <dbReference type="SAM" id="SignalP"/>
    </source>
</evidence>
<dbReference type="AlphaFoldDB" id="A0A517TEV4"/>
<accession>A0A517TEV4</accession>
<proteinExistence type="inferred from homology"/>
<dbReference type="GO" id="GO:0006801">
    <property type="term" value="P:superoxide metabolic process"/>
    <property type="evidence" value="ECO:0007669"/>
    <property type="project" value="InterPro"/>
</dbReference>
<reference evidence="5 6" key="1">
    <citation type="submission" date="2019-02" db="EMBL/GenBank/DDBJ databases">
        <title>Deep-cultivation of Planctomycetes and their phenomic and genomic characterization uncovers novel biology.</title>
        <authorList>
            <person name="Wiegand S."/>
            <person name="Jogler M."/>
            <person name="Boedeker C."/>
            <person name="Pinto D."/>
            <person name="Vollmers J."/>
            <person name="Rivas-Marin E."/>
            <person name="Kohn T."/>
            <person name="Peeters S.H."/>
            <person name="Heuer A."/>
            <person name="Rast P."/>
            <person name="Oberbeckmann S."/>
            <person name="Bunk B."/>
            <person name="Jeske O."/>
            <person name="Meyerdierks A."/>
            <person name="Storesund J.E."/>
            <person name="Kallscheuer N."/>
            <person name="Luecker S."/>
            <person name="Lage O.M."/>
            <person name="Pohl T."/>
            <person name="Merkel B.J."/>
            <person name="Hornburger P."/>
            <person name="Mueller R.-W."/>
            <person name="Bruemmer F."/>
            <person name="Labrenz M."/>
            <person name="Spormann A.M."/>
            <person name="Op den Camp H."/>
            <person name="Overmann J."/>
            <person name="Amann R."/>
            <person name="Jetten M.S.M."/>
            <person name="Mascher T."/>
            <person name="Medema M.H."/>
            <person name="Devos D.P."/>
            <person name="Kaster A.-K."/>
            <person name="Ovreas L."/>
            <person name="Rohde M."/>
            <person name="Galperin M.Y."/>
            <person name="Jogler C."/>
        </authorList>
    </citation>
    <scope>NUCLEOTIDE SEQUENCE [LARGE SCALE GENOMIC DNA]</scope>
    <source>
        <strain evidence="5 6">V22</strain>
    </source>
</reference>
<dbReference type="GO" id="GO:0046872">
    <property type="term" value="F:metal ion binding"/>
    <property type="evidence" value="ECO:0007669"/>
    <property type="project" value="InterPro"/>
</dbReference>
<evidence type="ECO:0000259" key="4">
    <source>
        <dbReference type="Pfam" id="PF00080"/>
    </source>
</evidence>
<gene>
    <name evidence="5" type="ORF">V22_41750</name>
</gene>
<dbReference type="Pfam" id="PF00080">
    <property type="entry name" value="Sod_Cu"/>
    <property type="match status" value="1"/>
</dbReference>
<dbReference type="Proteomes" id="UP000319976">
    <property type="component" value="Chromosome"/>
</dbReference>
<dbReference type="InterPro" id="IPR001424">
    <property type="entry name" value="SOD_Cu_Zn_dom"/>
</dbReference>
<evidence type="ECO:0000256" key="1">
    <source>
        <dbReference type="ARBA" id="ARBA00010457"/>
    </source>
</evidence>
<feature type="compositionally biased region" description="Polar residues" evidence="2">
    <location>
        <begin position="360"/>
        <end position="375"/>
    </location>
</feature>
<dbReference type="SUPFAM" id="SSF49329">
    <property type="entry name" value="Cu,Zn superoxide dismutase-like"/>
    <property type="match status" value="1"/>
</dbReference>
<dbReference type="Gene3D" id="2.60.40.200">
    <property type="entry name" value="Superoxide dismutase, copper/zinc binding domain"/>
    <property type="match status" value="1"/>
</dbReference>
<evidence type="ECO:0000313" key="6">
    <source>
        <dbReference type="Proteomes" id="UP000319976"/>
    </source>
</evidence>
<feature type="signal peptide" evidence="3">
    <location>
        <begin position="1"/>
        <end position="23"/>
    </location>
</feature>
<evidence type="ECO:0000313" key="5">
    <source>
        <dbReference type="EMBL" id="QDT66903.1"/>
    </source>
</evidence>
<feature type="region of interest" description="Disordered" evidence="2">
    <location>
        <begin position="300"/>
        <end position="401"/>
    </location>
</feature>
<keyword evidence="6" id="KW-1185">Reference proteome</keyword>
<dbReference type="InterPro" id="IPR036423">
    <property type="entry name" value="SOD-like_Cu/Zn_dom_sf"/>
</dbReference>
<name>A0A517TEV4_9PLAN</name>
<organism evidence="5 6">
    <name type="scientific">Calycomorphotria hydatis</name>
    <dbReference type="NCBI Taxonomy" id="2528027"/>
    <lineage>
        <taxon>Bacteria</taxon>
        <taxon>Pseudomonadati</taxon>
        <taxon>Planctomycetota</taxon>
        <taxon>Planctomycetia</taxon>
        <taxon>Planctomycetales</taxon>
        <taxon>Planctomycetaceae</taxon>
        <taxon>Calycomorphotria</taxon>
    </lineage>
</organism>
<feature type="domain" description="Superoxide dismutase copper/zinc binding" evidence="4">
    <location>
        <begin position="178"/>
        <end position="290"/>
    </location>
</feature>
<comment type="similarity">
    <text evidence="1">Belongs to the Cu-Zn superoxide dismutase family.</text>
</comment>
<dbReference type="EMBL" id="CP036316">
    <property type="protein sequence ID" value="QDT66903.1"/>
    <property type="molecule type" value="Genomic_DNA"/>
</dbReference>